<dbReference type="SUPFAM" id="SSF50729">
    <property type="entry name" value="PH domain-like"/>
    <property type="match status" value="1"/>
</dbReference>
<reference evidence="2 3" key="1">
    <citation type="submission" date="2018-04" db="EMBL/GenBank/DDBJ databases">
        <title>Adhaeribacter sp. HMF7616 genome sequencing and assembly.</title>
        <authorList>
            <person name="Kang H."/>
            <person name="Kang J."/>
            <person name="Cha I."/>
            <person name="Kim H."/>
            <person name="Joh K."/>
        </authorList>
    </citation>
    <scope>NUCLEOTIDE SEQUENCE [LARGE SCALE GENOMIC DNA]</scope>
    <source>
        <strain evidence="2 3">HMF7616</strain>
    </source>
</reference>
<evidence type="ECO:0000313" key="3">
    <source>
        <dbReference type="Proteomes" id="UP000253919"/>
    </source>
</evidence>
<dbReference type="InterPro" id="IPR012544">
    <property type="entry name" value="PHb"/>
</dbReference>
<dbReference type="Pfam" id="PF08000">
    <property type="entry name" value="bPH_1"/>
    <property type="match status" value="1"/>
</dbReference>
<evidence type="ECO:0000313" key="2">
    <source>
        <dbReference type="EMBL" id="RDC66536.1"/>
    </source>
</evidence>
<dbReference type="OrthoDB" id="9803613at2"/>
<proteinExistence type="predicted"/>
<dbReference type="InterPro" id="IPR037063">
    <property type="entry name" value="PHb_sf"/>
</dbReference>
<dbReference type="RefSeq" id="WP_115375383.1">
    <property type="nucleotide sequence ID" value="NZ_QASA01000001.1"/>
</dbReference>
<organism evidence="2 3">
    <name type="scientific">Adhaeribacter pallidiroseus</name>
    <dbReference type="NCBI Taxonomy" id="2072847"/>
    <lineage>
        <taxon>Bacteria</taxon>
        <taxon>Pseudomonadati</taxon>
        <taxon>Bacteroidota</taxon>
        <taxon>Cytophagia</taxon>
        <taxon>Cytophagales</taxon>
        <taxon>Hymenobacteraceae</taxon>
        <taxon>Adhaeribacter</taxon>
    </lineage>
</organism>
<evidence type="ECO:0000259" key="1">
    <source>
        <dbReference type="Pfam" id="PF08000"/>
    </source>
</evidence>
<dbReference type="EMBL" id="QASA01000001">
    <property type="protein sequence ID" value="RDC66536.1"/>
    <property type="molecule type" value="Genomic_DNA"/>
</dbReference>
<name>A0A369QT91_9BACT</name>
<accession>A0A369QT91</accession>
<dbReference type="Gene3D" id="2.30.29.50">
    <property type="entry name" value="Bacterial Pleckstrin homology domain"/>
    <property type="match status" value="1"/>
</dbReference>
<gene>
    <name evidence="2" type="ORF">AHMF7616_05167</name>
</gene>
<comment type="caution">
    <text evidence="2">The sequence shown here is derived from an EMBL/GenBank/DDBJ whole genome shotgun (WGS) entry which is preliminary data.</text>
</comment>
<protein>
    <recommendedName>
        <fullName evidence="1">Bacterial Pleckstrin homology domain-containing protein</fullName>
    </recommendedName>
</protein>
<dbReference type="CDD" id="cd13225">
    <property type="entry name" value="PH-like_bacteria"/>
    <property type="match status" value="1"/>
</dbReference>
<feature type="domain" description="Bacterial Pleckstrin homology" evidence="1">
    <location>
        <begin position="3"/>
        <end position="122"/>
    </location>
</feature>
<dbReference type="PANTHER" id="PTHR35796">
    <property type="entry name" value="HYPOTHETICAL CYTOSOLIC PROTEIN"/>
    <property type="match status" value="1"/>
</dbReference>
<dbReference type="AlphaFoldDB" id="A0A369QT91"/>
<keyword evidence="3" id="KW-1185">Reference proteome</keyword>
<sequence length="125" mass="13969">MGILDGLMGNASEVSLEQVQAEFTPLLVPGETLEKAFKIVRDVLVFTSKRLIVVDKQGLTGSKVEYLSIPYKSITRFSKESGGMLDLDAELNIWVTGQAEPIKKEFRKDNNINLVYQLLSTHILK</sequence>
<dbReference type="Proteomes" id="UP000253919">
    <property type="component" value="Unassembled WGS sequence"/>
</dbReference>
<dbReference type="PANTHER" id="PTHR35796:SF3">
    <property type="entry name" value="BHLH DOMAIN-CONTAINING PROTEIN"/>
    <property type="match status" value="1"/>
</dbReference>